<evidence type="ECO:0000313" key="2">
    <source>
        <dbReference type="EMBL" id="CZR54964.1"/>
    </source>
</evidence>
<name>A0A1L7WQB7_9HELO</name>
<dbReference type="SUPFAM" id="SSF53474">
    <property type="entry name" value="alpha/beta-Hydrolases"/>
    <property type="match status" value="1"/>
</dbReference>
<dbReference type="InterPro" id="IPR000073">
    <property type="entry name" value="AB_hydrolase_1"/>
</dbReference>
<dbReference type="OrthoDB" id="1263307at2759"/>
<reference evidence="2 3" key="1">
    <citation type="submission" date="2016-03" db="EMBL/GenBank/DDBJ databases">
        <authorList>
            <person name="Ploux O."/>
        </authorList>
    </citation>
    <scope>NUCLEOTIDE SEQUENCE [LARGE SCALE GENOMIC DNA]</scope>
    <source>
        <strain evidence="2 3">UAMH 11012</strain>
    </source>
</reference>
<feature type="domain" description="AB hydrolase-1" evidence="1">
    <location>
        <begin position="8"/>
        <end position="245"/>
    </location>
</feature>
<accession>A0A1L7WQB7</accession>
<organism evidence="2 3">
    <name type="scientific">Phialocephala subalpina</name>
    <dbReference type="NCBI Taxonomy" id="576137"/>
    <lineage>
        <taxon>Eukaryota</taxon>
        <taxon>Fungi</taxon>
        <taxon>Dikarya</taxon>
        <taxon>Ascomycota</taxon>
        <taxon>Pezizomycotina</taxon>
        <taxon>Leotiomycetes</taxon>
        <taxon>Helotiales</taxon>
        <taxon>Mollisiaceae</taxon>
        <taxon>Phialocephala</taxon>
        <taxon>Phialocephala fortinii species complex</taxon>
    </lineage>
</organism>
<gene>
    <name evidence="2" type="ORF">PAC_04849</name>
</gene>
<dbReference type="Pfam" id="PF12697">
    <property type="entry name" value="Abhydrolase_6"/>
    <property type="match status" value="1"/>
</dbReference>
<evidence type="ECO:0000313" key="3">
    <source>
        <dbReference type="Proteomes" id="UP000184330"/>
    </source>
</evidence>
<dbReference type="STRING" id="576137.A0A1L7WQB7"/>
<dbReference type="EMBL" id="FJOG01000005">
    <property type="protein sequence ID" value="CZR54964.1"/>
    <property type="molecule type" value="Genomic_DNA"/>
</dbReference>
<protein>
    <recommendedName>
        <fullName evidence="1">AB hydrolase-1 domain-containing protein</fullName>
    </recommendedName>
</protein>
<sequence>MSTSKPTILILHGAWHSPPHYQSLVTLLNAAGYPTLCPTQPTFDAKPPTKTLHNDAEFVQGILKELIEEEGKEVVLALHSYSGVVGTQAVTEEFSKAAREKRGLEGGVIRLLFMAGFVLKHGMSLGSAFGGGLPPFVPVEEDGSCNMLEPARRFYNDLPSSEQEHWVSLLRPHPAIAQLTPLTNVGHKYVPSTYLLCEKYEALPLEVQRGMVDSVSGEVYGGNMETTSCGAGHSPFLDMPEKVVEVIEGFGK</sequence>
<dbReference type="InterPro" id="IPR029058">
    <property type="entry name" value="AB_hydrolase_fold"/>
</dbReference>
<evidence type="ECO:0000259" key="1">
    <source>
        <dbReference type="Pfam" id="PF12697"/>
    </source>
</evidence>
<dbReference type="InterPro" id="IPR052897">
    <property type="entry name" value="Sec-Metab_Biosynth_Hydrolase"/>
</dbReference>
<keyword evidence="3" id="KW-1185">Reference proteome</keyword>
<dbReference type="Proteomes" id="UP000184330">
    <property type="component" value="Unassembled WGS sequence"/>
</dbReference>
<dbReference type="PANTHER" id="PTHR37017">
    <property type="entry name" value="AB HYDROLASE-1 DOMAIN-CONTAINING PROTEIN-RELATED"/>
    <property type="match status" value="1"/>
</dbReference>
<proteinExistence type="predicted"/>
<dbReference type="PANTHER" id="PTHR37017:SF11">
    <property type="entry name" value="ESTERASE_LIPASE_THIOESTERASE DOMAIN-CONTAINING PROTEIN"/>
    <property type="match status" value="1"/>
</dbReference>
<dbReference type="Gene3D" id="3.40.50.1820">
    <property type="entry name" value="alpha/beta hydrolase"/>
    <property type="match status" value="1"/>
</dbReference>
<dbReference type="AlphaFoldDB" id="A0A1L7WQB7"/>